<evidence type="ECO:0000313" key="2">
    <source>
        <dbReference type="EMBL" id="GAA1754038.1"/>
    </source>
</evidence>
<name>A0ABN2KER9_9ACTN</name>
<feature type="region of interest" description="Disordered" evidence="1">
    <location>
        <begin position="37"/>
        <end position="73"/>
    </location>
</feature>
<sequence>MRNAMMRLGVRGTLVLVLAILVAAVVGIARLVGDAAPRREPAPDSAAGTVPSTVDPTEGHDGVVATSKPPADDPAVRAAANSFMKAWLRSDLAAQAWHDGIAKLATDDLVDKLDGVDPATVPATRTTGTVEIVAKQADFAQVNVPVDSGTVSLRLRQADGRWLVDGVDWERV</sequence>
<comment type="caution">
    <text evidence="2">The sequence shown here is derived from an EMBL/GenBank/DDBJ whole genome shotgun (WGS) entry which is preliminary data.</text>
</comment>
<keyword evidence="3" id="KW-1185">Reference proteome</keyword>
<organism evidence="2 3">
    <name type="scientific">Luedemannella helvata</name>
    <dbReference type="NCBI Taxonomy" id="349315"/>
    <lineage>
        <taxon>Bacteria</taxon>
        <taxon>Bacillati</taxon>
        <taxon>Actinomycetota</taxon>
        <taxon>Actinomycetes</taxon>
        <taxon>Micromonosporales</taxon>
        <taxon>Micromonosporaceae</taxon>
        <taxon>Luedemannella</taxon>
    </lineage>
</organism>
<gene>
    <name evidence="2" type="ORF">GCM10009681_26440</name>
</gene>
<reference evidence="2 3" key="1">
    <citation type="journal article" date="2019" name="Int. J. Syst. Evol. Microbiol.">
        <title>The Global Catalogue of Microorganisms (GCM) 10K type strain sequencing project: providing services to taxonomists for standard genome sequencing and annotation.</title>
        <authorList>
            <consortium name="The Broad Institute Genomics Platform"/>
            <consortium name="The Broad Institute Genome Sequencing Center for Infectious Disease"/>
            <person name="Wu L."/>
            <person name="Ma J."/>
        </authorList>
    </citation>
    <scope>NUCLEOTIDE SEQUENCE [LARGE SCALE GENOMIC DNA]</scope>
    <source>
        <strain evidence="2 3">JCM 13249</strain>
    </source>
</reference>
<dbReference type="Proteomes" id="UP001500655">
    <property type="component" value="Unassembled WGS sequence"/>
</dbReference>
<evidence type="ECO:0008006" key="4">
    <source>
        <dbReference type="Google" id="ProtNLM"/>
    </source>
</evidence>
<dbReference type="RefSeq" id="WP_344080874.1">
    <property type="nucleotide sequence ID" value="NZ_BAAALS010000011.1"/>
</dbReference>
<accession>A0ABN2KER9</accession>
<evidence type="ECO:0000256" key="1">
    <source>
        <dbReference type="SAM" id="MobiDB-lite"/>
    </source>
</evidence>
<proteinExistence type="predicted"/>
<evidence type="ECO:0000313" key="3">
    <source>
        <dbReference type="Proteomes" id="UP001500655"/>
    </source>
</evidence>
<dbReference type="EMBL" id="BAAALS010000011">
    <property type="protein sequence ID" value="GAA1754038.1"/>
    <property type="molecule type" value="Genomic_DNA"/>
</dbReference>
<protein>
    <recommendedName>
        <fullName evidence="4">DUF3828 domain-containing protein</fullName>
    </recommendedName>
</protein>